<keyword evidence="2" id="KW-0813">Transport</keyword>
<organism evidence="6 7">
    <name type="scientific">Aegilops tauschii subsp. strangulata</name>
    <name type="common">Goatgrass</name>
    <dbReference type="NCBI Taxonomy" id="200361"/>
    <lineage>
        <taxon>Eukaryota</taxon>
        <taxon>Viridiplantae</taxon>
        <taxon>Streptophyta</taxon>
        <taxon>Embryophyta</taxon>
        <taxon>Tracheophyta</taxon>
        <taxon>Spermatophyta</taxon>
        <taxon>Magnoliopsida</taxon>
        <taxon>Liliopsida</taxon>
        <taxon>Poales</taxon>
        <taxon>Poaceae</taxon>
        <taxon>BOP clade</taxon>
        <taxon>Pooideae</taxon>
        <taxon>Triticodae</taxon>
        <taxon>Triticeae</taxon>
        <taxon>Triticinae</taxon>
        <taxon>Aegilops</taxon>
    </lineage>
</organism>
<dbReference type="Proteomes" id="UP000015105">
    <property type="component" value="Chromosome 6D"/>
</dbReference>
<reference evidence="7" key="1">
    <citation type="journal article" date="2014" name="Science">
        <title>Ancient hybridizations among the ancestral genomes of bread wheat.</title>
        <authorList>
            <consortium name="International Wheat Genome Sequencing Consortium,"/>
            <person name="Marcussen T."/>
            <person name="Sandve S.R."/>
            <person name="Heier L."/>
            <person name="Spannagl M."/>
            <person name="Pfeifer M."/>
            <person name="Jakobsen K.S."/>
            <person name="Wulff B.B."/>
            <person name="Steuernagel B."/>
            <person name="Mayer K.F."/>
            <person name="Olsen O.A."/>
        </authorList>
    </citation>
    <scope>NUCLEOTIDE SEQUENCE [LARGE SCALE GENOMIC DNA]</scope>
    <source>
        <strain evidence="7">cv. AL8/78</strain>
    </source>
</reference>
<reference evidence="6" key="5">
    <citation type="journal article" date="2021" name="G3 (Bethesda)">
        <title>Aegilops tauschii genome assembly Aet v5.0 features greater sequence contiguity and improved annotation.</title>
        <authorList>
            <person name="Wang L."/>
            <person name="Zhu T."/>
            <person name="Rodriguez J.C."/>
            <person name="Deal K.R."/>
            <person name="Dubcovsky J."/>
            <person name="McGuire P.E."/>
            <person name="Lux T."/>
            <person name="Spannagl M."/>
            <person name="Mayer K.F.X."/>
            <person name="Baldrich P."/>
            <person name="Meyers B.C."/>
            <person name="Huo N."/>
            <person name="Gu Y.Q."/>
            <person name="Zhou H."/>
            <person name="Devos K.M."/>
            <person name="Bennetzen J.L."/>
            <person name="Unver T."/>
            <person name="Budak H."/>
            <person name="Gulick P.J."/>
            <person name="Galiba G."/>
            <person name="Kalapos B."/>
            <person name="Nelson D.R."/>
            <person name="Li P."/>
            <person name="You F.M."/>
            <person name="Luo M.C."/>
            <person name="Dvorak J."/>
        </authorList>
    </citation>
    <scope>NUCLEOTIDE SEQUENCE [LARGE SCALE GENOMIC DNA]</scope>
    <source>
        <strain evidence="6">cv. AL8/78</strain>
    </source>
</reference>
<dbReference type="GO" id="GO:0035673">
    <property type="term" value="F:oligopeptide transmembrane transporter activity"/>
    <property type="evidence" value="ECO:0007669"/>
    <property type="project" value="InterPro"/>
</dbReference>
<keyword evidence="5" id="KW-0472">Membrane</keyword>
<dbReference type="AlphaFoldDB" id="A0A453Q6R7"/>
<keyword evidence="3" id="KW-0812">Transmembrane</keyword>
<dbReference type="EnsemblPlants" id="AET6Gv21002600.2">
    <property type="protein sequence ID" value="AET6Gv21002600.2"/>
    <property type="gene ID" value="AET6Gv21002600"/>
</dbReference>
<accession>A0A453Q6R7</accession>
<evidence type="ECO:0000313" key="6">
    <source>
        <dbReference type="EnsemblPlants" id="AET6Gv21002600.2"/>
    </source>
</evidence>
<proteinExistence type="predicted"/>
<keyword evidence="7" id="KW-1185">Reference proteome</keyword>
<evidence type="ECO:0000256" key="5">
    <source>
        <dbReference type="ARBA" id="ARBA00023136"/>
    </source>
</evidence>
<dbReference type="GO" id="GO:0016020">
    <property type="term" value="C:membrane"/>
    <property type="evidence" value="ECO:0007669"/>
    <property type="project" value="UniProtKB-SubCell"/>
</dbReference>
<sequence length="35" mass="3635">LAACGIIMSIAYSGADLMQDFKCGHLTLSSPCAVF</sequence>
<dbReference type="Gramene" id="AET6Gv21002600.2">
    <property type="protein sequence ID" value="AET6Gv21002600.2"/>
    <property type="gene ID" value="AET6Gv21002600"/>
</dbReference>
<evidence type="ECO:0000256" key="4">
    <source>
        <dbReference type="ARBA" id="ARBA00022989"/>
    </source>
</evidence>
<protein>
    <submittedName>
        <fullName evidence="6">Uncharacterized protein</fullName>
    </submittedName>
</protein>
<evidence type="ECO:0000256" key="3">
    <source>
        <dbReference type="ARBA" id="ARBA00022692"/>
    </source>
</evidence>
<reference evidence="7" key="2">
    <citation type="journal article" date="2017" name="Nat. Plants">
        <title>The Aegilops tauschii genome reveals multiple impacts of transposons.</title>
        <authorList>
            <person name="Zhao G."/>
            <person name="Zou C."/>
            <person name="Li K."/>
            <person name="Wang K."/>
            <person name="Li T."/>
            <person name="Gao L."/>
            <person name="Zhang X."/>
            <person name="Wang H."/>
            <person name="Yang Z."/>
            <person name="Liu X."/>
            <person name="Jiang W."/>
            <person name="Mao L."/>
            <person name="Kong X."/>
            <person name="Jiao Y."/>
            <person name="Jia J."/>
        </authorList>
    </citation>
    <scope>NUCLEOTIDE SEQUENCE [LARGE SCALE GENOMIC DNA]</scope>
    <source>
        <strain evidence="7">cv. AL8/78</strain>
    </source>
</reference>
<reference evidence="6" key="3">
    <citation type="journal article" date="2017" name="Nature">
        <title>Genome sequence of the progenitor of the wheat D genome Aegilops tauschii.</title>
        <authorList>
            <person name="Luo M.C."/>
            <person name="Gu Y.Q."/>
            <person name="Puiu D."/>
            <person name="Wang H."/>
            <person name="Twardziok S.O."/>
            <person name="Deal K.R."/>
            <person name="Huo N."/>
            <person name="Zhu T."/>
            <person name="Wang L."/>
            <person name="Wang Y."/>
            <person name="McGuire P.E."/>
            <person name="Liu S."/>
            <person name="Long H."/>
            <person name="Ramasamy R.K."/>
            <person name="Rodriguez J.C."/>
            <person name="Van S.L."/>
            <person name="Yuan L."/>
            <person name="Wang Z."/>
            <person name="Xia Z."/>
            <person name="Xiao L."/>
            <person name="Anderson O.D."/>
            <person name="Ouyang S."/>
            <person name="Liang Y."/>
            <person name="Zimin A.V."/>
            <person name="Pertea G."/>
            <person name="Qi P."/>
            <person name="Bennetzen J.L."/>
            <person name="Dai X."/>
            <person name="Dawson M.W."/>
            <person name="Muller H.G."/>
            <person name="Kugler K."/>
            <person name="Rivarola-Duarte L."/>
            <person name="Spannagl M."/>
            <person name="Mayer K.F.X."/>
            <person name="Lu F.H."/>
            <person name="Bevan M.W."/>
            <person name="Leroy P."/>
            <person name="Li P."/>
            <person name="You F.M."/>
            <person name="Sun Q."/>
            <person name="Liu Z."/>
            <person name="Lyons E."/>
            <person name="Wicker T."/>
            <person name="Salzberg S.L."/>
            <person name="Devos K.M."/>
            <person name="Dvorak J."/>
        </authorList>
    </citation>
    <scope>NUCLEOTIDE SEQUENCE [LARGE SCALE GENOMIC DNA]</scope>
    <source>
        <strain evidence="6">cv. AL8/78</strain>
    </source>
</reference>
<evidence type="ECO:0000256" key="2">
    <source>
        <dbReference type="ARBA" id="ARBA00022448"/>
    </source>
</evidence>
<evidence type="ECO:0000256" key="1">
    <source>
        <dbReference type="ARBA" id="ARBA00004141"/>
    </source>
</evidence>
<comment type="subcellular location">
    <subcellularLocation>
        <location evidence="1">Membrane</location>
        <topology evidence="1">Multi-pass membrane protein</topology>
    </subcellularLocation>
</comment>
<keyword evidence="4" id="KW-1133">Transmembrane helix</keyword>
<reference evidence="6" key="4">
    <citation type="submission" date="2019-03" db="UniProtKB">
        <authorList>
            <consortium name="EnsemblPlants"/>
        </authorList>
    </citation>
    <scope>IDENTIFICATION</scope>
</reference>
<dbReference type="InterPro" id="IPR004813">
    <property type="entry name" value="OPT"/>
</dbReference>
<evidence type="ECO:0000313" key="7">
    <source>
        <dbReference type="Proteomes" id="UP000015105"/>
    </source>
</evidence>
<dbReference type="Pfam" id="PF03169">
    <property type="entry name" value="OPT"/>
    <property type="match status" value="1"/>
</dbReference>
<name>A0A453Q6R7_AEGTS</name>